<accession>A0A9P4SEN8</accession>
<evidence type="ECO:0000256" key="2">
    <source>
        <dbReference type="SAM" id="Phobius"/>
    </source>
</evidence>
<keyword evidence="2" id="KW-1133">Transmembrane helix</keyword>
<reference evidence="3" key="1">
    <citation type="journal article" date="2020" name="Stud. Mycol.">
        <title>101 Dothideomycetes genomes: a test case for predicting lifestyles and emergence of pathogens.</title>
        <authorList>
            <person name="Haridas S."/>
            <person name="Albert R."/>
            <person name="Binder M."/>
            <person name="Bloem J."/>
            <person name="Labutti K."/>
            <person name="Salamov A."/>
            <person name="Andreopoulos B."/>
            <person name="Baker S."/>
            <person name="Barry K."/>
            <person name="Bills G."/>
            <person name="Bluhm B."/>
            <person name="Cannon C."/>
            <person name="Castanera R."/>
            <person name="Culley D."/>
            <person name="Daum C."/>
            <person name="Ezra D."/>
            <person name="Gonzalez J."/>
            <person name="Henrissat B."/>
            <person name="Kuo A."/>
            <person name="Liang C."/>
            <person name="Lipzen A."/>
            <person name="Lutzoni F."/>
            <person name="Magnuson J."/>
            <person name="Mondo S."/>
            <person name="Nolan M."/>
            <person name="Ohm R."/>
            <person name="Pangilinan J."/>
            <person name="Park H.-J."/>
            <person name="Ramirez L."/>
            <person name="Alfaro M."/>
            <person name="Sun H."/>
            <person name="Tritt A."/>
            <person name="Yoshinaga Y."/>
            <person name="Zwiers L.-H."/>
            <person name="Turgeon B."/>
            <person name="Goodwin S."/>
            <person name="Spatafora J."/>
            <person name="Crous P."/>
            <person name="Grigoriev I."/>
        </authorList>
    </citation>
    <scope>NUCLEOTIDE SEQUENCE</scope>
    <source>
        <strain evidence="3">CBS 101060</strain>
    </source>
</reference>
<dbReference type="AlphaFoldDB" id="A0A9P4SEN8"/>
<protein>
    <submittedName>
        <fullName evidence="3">Uncharacterized protein</fullName>
    </submittedName>
</protein>
<name>A0A9P4SEN8_9PEZI</name>
<keyword evidence="2" id="KW-0472">Membrane</keyword>
<organism evidence="3 4">
    <name type="scientific">Patellaria atrata CBS 101060</name>
    <dbReference type="NCBI Taxonomy" id="1346257"/>
    <lineage>
        <taxon>Eukaryota</taxon>
        <taxon>Fungi</taxon>
        <taxon>Dikarya</taxon>
        <taxon>Ascomycota</taxon>
        <taxon>Pezizomycotina</taxon>
        <taxon>Dothideomycetes</taxon>
        <taxon>Dothideomycetes incertae sedis</taxon>
        <taxon>Patellariales</taxon>
        <taxon>Patellariaceae</taxon>
        <taxon>Patellaria</taxon>
    </lineage>
</organism>
<feature type="compositionally biased region" description="Acidic residues" evidence="1">
    <location>
        <begin position="139"/>
        <end position="150"/>
    </location>
</feature>
<keyword evidence="4" id="KW-1185">Reference proteome</keyword>
<gene>
    <name evidence="3" type="ORF">M501DRAFT_1056767</name>
</gene>
<dbReference type="EMBL" id="MU006093">
    <property type="protein sequence ID" value="KAF2840442.1"/>
    <property type="molecule type" value="Genomic_DNA"/>
</dbReference>
<comment type="caution">
    <text evidence="3">The sequence shown here is derived from an EMBL/GenBank/DDBJ whole genome shotgun (WGS) entry which is preliminary data.</text>
</comment>
<evidence type="ECO:0000313" key="3">
    <source>
        <dbReference type="EMBL" id="KAF2840442.1"/>
    </source>
</evidence>
<proteinExistence type="predicted"/>
<dbReference type="Proteomes" id="UP000799429">
    <property type="component" value="Unassembled WGS sequence"/>
</dbReference>
<feature type="region of interest" description="Disordered" evidence="1">
    <location>
        <begin position="130"/>
        <end position="150"/>
    </location>
</feature>
<sequence>MPTNPDLFTQTLLLPALFSLVIYLLLQYVILPFYRRHRMRSSYLPLNSVSFRTNRLTNTLSSRFRAALTSLFISRRYREELVDEDTNSLFDSEDGEDMVGFEVDEERREALEHRRSRGWGEGERRLSRELEEGFRDDSSESGEEQEERRE</sequence>
<evidence type="ECO:0000313" key="4">
    <source>
        <dbReference type="Proteomes" id="UP000799429"/>
    </source>
</evidence>
<dbReference type="OrthoDB" id="5427070at2759"/>
<evidence type="ECO:0000256" key="1">
    <source>
        <dbReference type="SAM" id="MobiDB-lite"/>
    </source>
</evidence>
<feature type="transmembrane region" description="Helical" evidence="2">
    <location>
        <begin position="12"/>
        <end position="34"/>
    </location>
</feature>
<keyword evidence="2" id="KW-0812">Transmembrane</keyword>